<protein>
    <submittedName>
        <fullName evidence="2">Integrase core domain protein</fullName>
    </submittedName>
</protein>
<reference evidence="2 3" key="1">
    <citation type="submission" date="2014-03" db="EMBL/GenBank/DDBJ databases">
        <title>Draft genome of the hookworm Oesophagostomum dentatum.</title>
        <authorList>
            <person name="Mitreva M."/>
        </authorList>
    </citation>
    <scope>NUCLEOTIDE SEQUENCE [LARGE SCALE GENOMIC DNA]</scope>
    <source>
        <strain evidence="2 3">OD-Hann</strain>
    </source>
</reference>
<dbReference type="InterPro" id="IPR041588">
    <property type="entry name" value="Integrase_H2C2"/>
</dbReference>
<dbReference type="InterPro" id="IPR001584">
    <property type="entry name" value="Integrase_cat-core"/>
</dbReference>
<dbReference type="EMBL" id="KN560943">
    <property type="protein sequence ID" value="KHJ86284.1"/>
    <property type="molecule type" value="Genomic_DNA"/>
</dbReference>
<dbReference type="Gene3D" id="3.30.420.10">
    <property type="entry name" value="Ribonuclease H-like superfamily/Ribonuclease H"/>
    <property type="match status" value="1"/>
</dbReference>
<dbReference type="Pfam" id="PF17921">
    <property type="entry name" value="Integrase_H2C2"/>
    <property type="match status" value="1"/>
</dbReference>
<evidence type="ECO:0000313" key="3">
    <source>
        <dbReference type="Proteomes" id="UP000053660"/>
    </source>
</evidence>
<dbReference type="PANTHER" id="PTHR47331">
    <property type="entry name" value="PHD-TYPE DOMAIN-CONTAINING PROTEIN"/>
    <property type="match status" value="1"/>
</dbReference>
<sequence>MNMTEYIVSKSGLKFDQVNMFSDSTIALAWIHSRKRLPSLVTTLTQKIQMGREHISCYQPLHIYHVPTEDNVADYATRGLSQEEAGGHIWFKGPTWLNYDQPSWPVRPVEDFTQKEKEECFSAFTAIQEAGKDSATRPRIWPTERISSYDKLKRITAYSLRFIRNISKAKIAALEGHSDHLDSTPNAQEMLLAELYLLREEQQQTDLQSLMKSCENVKIDRNGLARKFGRLQNSDLSYDTVNPIYLPRKGLINQRIAEYLHRSLCHCGSNQLVQALRRRFWIPADKVLCKKILRNCSICQRHNAVPFKYPHMGPLPAERVTQSPPFAFTGVHLMGPLNIKNVMNEDEKRYVALFTCLVTRMVHLEVTTDLSARSFLLVFKRFVSRRGVPVKIISDNGTNFRLSETILRQSDPPRSSEFSLFMAKHGIQWSFIPPASPWMGGAWERMVGTVKRAPSKTMGRRKVSEEILATVLCEVESAVNSRPLTAVGGQEDSNEILRPVDFVYKNIRHGIEIIPIEDQYQDDPTYRPTPGIASQMDAKTAITEAERLTA</sequence>
<evidence type="ECO:0000259" key="1">
    <source>
        <dbReference type="PROSITE" id="PS50994"/>
    </source>
</evidence>
<dbReference type="AlphaFoldDB" id="A0A0B1SMW1"/>
<dbReference type="GO" id="GO:0003676">
    <property type="term" value="F:nucleic acid binding"/>
    <property type="evidence" value="ECO:0007669"/>
    <property type="project" value="InterPro"/>
</dbReference>
<accession>A0A0B1SMW1</accession>
<gene>
    <name evidence="2" type="ORF">OESDEN_13971</name>
</gene>
<evidence type="ECO:0000313" key="2">
    <source>
        <dbReference type="EMBL" id="KHJ86284.1"/>
    </source>
</evidence>
<dbReference type="Gene3D" id="1.10.340.70">
    <property type="match status" value="1"/>
</dbReference>
<dbReference type="Proteomes" id="UP000053660">
    <property type="component" value="Unassembled WGS sequence"/>
</dbReference>
<dbReference type="OrthoDB" id="8019190at2759"/>
<dbReference type="PROSITE" id="PS50994">
    <property type="entry name" value="INTEGRASE"/>
    <property type="match status" value="1"/>
</dbReference>
<dbReference type="SUPFAM" id="SSF53098">
    <property type="entry name" value="Ribonuclease H-like"/>
    <property type="match status" value="1"/>
</dbReference>
<keyword evidence="3" id="KW-1185">Reference proteome</keyword>
<proteinExistence type="predicted"/>
<feature type="domain" description="Integrase catalytic" evidence="1">
    <location>
        <begin position="320"/>
        <end position="507"/>
    </location>
</feature>
<dbReference type="InterPro" id="IPR012337">
    <property type="entry name" value="RNaseH-like_sf"/>
</dbReference>
<name>A0A0B1SMW1_OESDE</name>
<dbReference type="GO" id="GO:0015074">
    <property type="term" value="P:DNA integration"/>
    <property type="evidence" value="ECO:0007669"/>
    <property type="project" value="InterPro"/>
</dbReference>
<dbReference type="InterPro" id="IPR036397">
    <property type="entry name" value="RNaseH_sf"/>
</dbReference>
<organism evidence="2 3">
    <name type="scientific">Oesophagostomum dentatum</name>
    <name type="common">Nodular worm</name>
    <dbReference type="NCBI Taxonomy" id="61180"/>
    <lineage>
        <taxon>Eukaryota</taxon>
        <taxon>Metazoa</taxon>
        <taxon>Ecdysozoa</taxon>
        <taxon>Nematoda</taxon>
        <taxon>Chromadorea</taxon>
        <taxon>Rhabditida</taxon>
        <taxon>Rhabditina</taxon>
        <taxon>Rhabditomorpha</taxon>
        <taxon>Strongyloidea</taxon>
        <taxon>Strongylidae</taxon>
        <taxon>Oesophagostomum</taxon>
    </lineage>
</organism>